<dbReference type="Proteomes" id="UP000009170">
    <property type="component" value="Unassembled WGS sequence"/>
</dbReference>
<evidence type="ECO:0000313" key="5">
    <source>
        <dbReference type="EMBL" id="CAL49913.1"/>
    </source>
</evidence>
<dbReference type="InterPro" id="IPR013078">
    <property type="entry name" value="His_Pase_superF_clade-1"/>
</dbReference>
<dbReference type="InterPro" id="IPR003094">
    <property type="entry name" value="6Pfruct_kin"/>
</dbReference>
<dbReference type="OMA" id="RWIQERC"/>
<reference evidence="5" key="2">
    <citation type="journal article" date="2014" name="BMC Genomics">
        <title>An improved genome of the model marine alga Ostreococcus tauri unfolds by assessing Illumina de novo assemblies.</title>
        <authorList>
            <person name="Blanc-Mathieu R."/>
            <person name="Verhelst B."/>
            <person name="Derelle E."/>
            <person name="Rombauts S."/>
            <person name="Bouget F.Y."/>
            <person name="Carre I."/>
            <person name="Chateau A."/>
            <person name="Eyre-Walker A."/>
            <person name="Grimsley N."/>
            <person name="Moreau H."/>
            <person name="Piegu B."/>
            <person name="Rivals E."/>
            <person name="Schackwitz W."/>
            <person name="Van de Peer Y."/>
            <person name="Piganeau G."/>
        </authorList>
    </citation>
    <scope>NUCLEOTIDE SEQUENCE</scope>
    <source>
        <strain evidence="5">RCC4221</strain>
    </source>
</reference>
<dbReference type="GO" id="GO:0003873">
    <property type="term" value="F:6-phosphofructo-2-kinase activity"/>
    <property type="evidence" value="ECO:0007669"/>
    <property type="project" value="InterPro"/>
</dbReference>
<feature type="region of interest" description="Disordered" evidence="3">
    <location>
        <begin position="1"/>
        <end position="63"/>
    </location>
</feature>
<gene>
    <name evidence="6" type="ORF">BE221DRAFT_2075</name>
    <name evidence="5" type="ORF">OT_ostta01g00020</name>
</gene>
<dbReference type="Pfam" id="PF01591">
    <property type="entry name" value="6PF2K"/>
    <property type="match status" value="1"/>
</dbReference>
<dbReference type="PANTHER" id="PTHR10606:SF44">
    <property type="entry name" value="6-PHOSPHOFRUCTO 2-KINASE_FRUCTOSE 2,6-BISPHOSPHATASE LONG FORM"/>
    <property type="match status" value="1"/>
</dbReference>
<feature type="region of interest" description="Disordered" evidence="3">
    <location>
        <begin position="134"/>
        <end position="166"/>
    </location>
</feature>
<sequence>MTTGADKGKNDSNASEPVTMCEDQVRRLSLDETEENAKSNDLVVKTTSSRPPKSTLRRGDTSQLSTMLEAVSPRSSSDQDVRRLFKSSEMSEAVADQVESRTLRRNAMSMASIYSTMAVSPPRVHMFTSALIEDPSPTKRTDLPTPEEKLVGKTSTSAPNDGASPEVLPKTLDEFKEQFNVDNPKPQSIPPPIYGDQGIIGEKHVLVMVGLPARGKTHMAKRLCQYLRFFHGANTRVFNVGEYRRRFAGAGQTADFFTKENKAQRMKFAQEALKDMVDFLFQEDSMSNLEQRGVDSGRVAIFDATNSTKERRRWLVNQIGSLPLKLLFIESICTDEKVVEHNVRVAKITNRDYHGIMSPERAFKDFMQRMKNYEQEYEPMGVDDAEADLSFIKLIDCGRRVEFNLVHGFLLGRVAQFLSNMHATTCSIYLSRHGQSEYNACGKIGGDSNLSAMGEAYALKLADFADRIIAHDADSGDAQAVRLWTSSLLRTKNTARHIKHAKIKHDGKDWIQFAPRVLRNLDEIYAGVCDGMTYEEIQKTYPHEYEMRRQNKLAYRYPRGESYLDVIARLDPLIQELESYREDILIVGHQGVLRLIYAYFAGLDRDEAATLSIPLNTVIKLTPRTHDCIEERFLLHDPTKNAEPIDPPSY</sequence>
<dbReference type="SUPFAM" id="SSF53254">
    <property type="entry name" value="Phosphoglycerate mutase-like"/>
    <property type="match status" value="1"/>
</dbReference>
<dbReference type="PIRSF" id="PIRSF000709">
    <property type="entry name" value="6PFK_2-Ptase"/>
    <property type="match status" value="1"/>
</dbReference>
<evidence type="ECO:0000259" key="4">
    <source>
        <dbReference type="Pfam" id="PF01591"/>
    </source>
</evidence>
<keyword evidence="6" id="KW-0808">Transferase</keyword>
<dbReference type="STRING" id="70448.Q01H81"/>
<dbReference type="GO" id="GO:0005524">
    <property type="term" value="F:ATP binding"/>
    <property type="evidence" value="ECO:0007669"/>
    <property type="project" value="UniProtKB-KW"/>
</dbReference>
<evidence type="ECO:0000256" key="3">
    <source>
        <dbReference type="SAM" id="MobiDB-lite"/>
    </source>
</evidence>
<dbReference type="GeneID" id="9832483"/>
<dbReference type="Gene3D" id="3.40.50.300">
    <property type="entry name" value="P-loop containing nucleotide triphosphate hydrolases"/>
    <property type="match status" value="1"/>
</dbReference>
<accession>A0A1Y5I067</accession>
<reference evidence="6" key="3">
    <citation type="submission" date="2017-04" db="EMBL/GenBank/DDBJ databases">
        <title>Population genomics of picophytoplankton unveils novel chromosome hypervariability.</title>
        <authorList>
            <consortium name="DOE Joint Genome Institute"/>
            <person name="Blanc-Mathieu R."/>
            <person name="Krasovec M."/>
            <person name="Hebrard M."/>
            <person name="Yau S."/>
            <person name="Desgranges E."/>
            <person name="Martin J."/>
            <person name="Schackwitz W."/>
            <person name="Kuo A."/>
            <person name="Salin G."/>
            <person name="Donnadieu C."/>
            <person name="Desdevises Y."/>
            <person name="Sanchez-Ferandin S."/>
            <person name="Moreau H."/>
            <person name="Rivals E."/>
            <person name="Grigoriev I.V."/>
            <person name="Grimsley N."/>
            <person name="Eyre-Walker A."/>
            <person name="Piganeau G."/>
        </authorList>
    </citation>
    <scope>NUCLEOTIDE SEQUENCE [LARGE SCALE GENOMIC DNA]</scope>
    <source>
        <strain evidence="6">RCC 1115</strain>
    </source>
</reference>
<keyword evidence="6" id="KW-0418">Kinase</keyword>
<feature type="compositionally biased region" description="Basic and acidic residues" evidence="3">
    <location>
        <begin position="1"/>
        <end position="10"/>
    </location>
</feature>
<dbReference type="OrthoDB" id="267323at2759"/>
<dbReference type="Pfam" id="PF00300">
    <property type="entry name" value="His_Phos_1"/>
    <property type="match status" value="1"/>
</dbReference>
<dbReference type="RefSeq" id="XP_003074061.1">
    <property type="nucleotide sequence ID" value="XM_003074015.1"/>
</dbReference>
<keyword evidence="7" id="KW-1185">Reference proteome</keyword>
<dbReference type="AlphaFoldDB" id="Q01H81"/>
<dbReference type="GO" id="GO:0004331">
    <property type="term" value="F:fructose-2,6-bisphosphate 2-phosphatase activity"/>
    <property type="evidence" value="ECO:0007669"/>
    <property type="project" value="TreeGrafter"/>
</dbReference>
<dbReference type="InParanoid" id="Q01H81"/>
<dbReference type="PRINTS" id="PR00991">
    <property type="entry name" value="6PFRUCTKNASE"/>
</dbReference>
<organism evidence="5 7">
    <name type="scientific">Ostreococcus tauri</name>
    <name type="common">Marine green alga</name>
    <dbReference type="NCBI Taxonomy" id="70448"/>
    <lineage>
        <taxon>Eukaryota</taxon>
        <taxon>Viridiplantae</taxon>
        <taxon>Chlorophyta</taxon>
        <taxon>Mamiellophyceae</taxon>
        <taxon>Mamiellales</taxon>
        <taxon>Bathycoccaceae</taxon>
        <taxon>Ostreococcus</taxon>
    </lineage>
</organism>
<dbReference type="EMBL" id="CAID01000001">
    <property type="protein sequence ID" value="CAL49913.1"/>
    <property type="molecule type" value="Genomic_DNA"/>
</dbReference>
<dbReference type="KEGG" id="ota:OT_ostta01g00020"/>
<dbReference type="CDD" id="cd07067">
    <property type="entry name" value="HP_PGM_like"/>
    <property type="match status" value="1"/>
</dbReference>
<reference evidence="5 7" key="1">
    <citation type="journal article" date="2006" name="Proc. Natl. Acad. Sci. U.S.A.">
        <title>Genome analysis of the smallest free-living eukaryote Ostreococcus tauri unveils many unique features.</title>
        <authorList>
            <person name="Derelle E."/>
            <person name="Ferraz C."/>
            <person name="Rombauts S."/>
            <person name="Rouze P."/>
            <person name="Worden A.Z."/>
            <person name="Robbens S."/>
            <person name="Partensky F."/>
            <person name="Degroeve S."/>
            <person name="Echeynie S."/>
            <person name="Cooke R."/>
            <person name="Saeys Y."/>
            <person name="Wuyts J."/>
            <person name="Jabbari K."/>
            <person name="Bowler C."/>
            <person name="Panaud O."/>
            <person name="Piegu B."/>
            <person name="Ball S.G."/>
            <person name="Ral J.-P."/>
            <person name="Bouget F.-Y."/>
            <person name="Piganeau G."/>
            <person name="De Baets B."/>
            <person name="Picard A."/>
            <person name="Delseny M."/>
            <person name="Demaille J."/>
            <person name="Van de Peer Y."/>
            <person name="Moreau H."/>
        </authorList>
    </citation>
    <scope>NUCLEOTIDE SEQUENCE [LARGE SCALE GENOMIC DNA]</scope>
    <source>
        <strain evidence="5 7">OTTH0595</strain>
    </source>
</reference>
<dbReference type="PROSITE" id="PS00175">
    <property type="entry name" value="PG_MUTASE"/>
    <property type="match status" value="1"/>
</dbReference>
<accession>A0A454XTU9</accession>
<dbReference type="SUPFAM" id="SSF52540">
    <property type="entry name" value="P-loop containing nucleoside triphosphate hydrolases"/>
    <property type="match status" value="1"/>
</dbReference>
<feature type="domain" description="6-phosphofructo-2-kinase" evidence="4">
    <location>
        <begin position="202"/>
        <end position="424"/>
    </location>
</feature>
<proteinExistence type="predicted"/>
<dbReference type="GO" id="GO:0006000">
    <property type="term" value="P:fructose metabolic process"/>
    <property type="evidence" value="ECO:0007669"/>
    <property type="project" value="InterPro"/>
</dbReference>
<dbReference type="PANTHER" id="PTHR10606">
    <property type="entry name" value="6-PHOSPHOFRUCTO-2-KINASE/FRUCTOSE-2,6-BISPHOSPHATASE"/>
    <property type="match status" value="1"/>
</dbReference>
<dbReference type="InterPro" id="IPR001345">
    <property type="entry name" value="PG/BPGM_mutase_AS"/>
</dbReference>
<dbReference type="GO" id="GO:0005829">
    <property type="term" value="C:cytosol"/>
    <property type="evidence" value="ECO:0007669"/>
    <property type="project" value="TreeGrafter"/>
</dbReference>
<dbReference type="InterPro" id="IPR027417">
    <property type="entry name" value="P-loop_NTPase"/>
</dbReference>
<dbReference type="GO" id="GO:0006003">
    <property type="term" value="P:fructose 2,6-bisphosphate metabolic process"/>
    <property type="evidence" value="ECO:0007669"/>
    <property type="project" value="InterPro"/>
</dbReference>
<feature type="compositionally biased region" description="Basic and acidic residues" evidence="3">
    <location>
        <begin position="136"/>
        <end position="151"/>
    </location>
</feature>
<protein>
    <submittedName>
        <fullName evidence="5">6-phosphofructo-2-kinase</fullName>
    </submittedName>
    <submittedName>
        <fullName evidence="6">Fructose-6-phosphate 2-kinase/fructose-2,6-biphosphatase</fullName>
    </submittedName>
</protein>
<dbReference type="InterPro" id="IPR029033">
    <property type="entry name" value="His_PPase_superfam"/>
</dbReference>
<dbReference type="FunFam" id="3.40.50.300:FF:000644">
    <property type="entry name" value="GpmB, Fructose-2,6-bisphosphatase"/>
    <property type="match status" value="1"/>
</dbReference>
<dbReference type="InterPro" id="IPR013079">
    <property type="entry name" value="6Phosfructo_kin"/>
</dbReference>
<evidence type="ECO:0000313" key="6">
    <source>
        <dbReference type="EMBL" id="OUS42966.1"/>
    </source>
</evidence>
<keyword evidence="2" id="KW-0067">ATP-binding</keyword>
<evidence type="ECO:0000313" key="7">
    <source>
        <dbReference type="Proteomes" id="UP000009170"/>
    </source>
</evidence>
<dbReference type="Gene3D" id="3.40.50.1240">
    <property type="entry name" value="Phosphoglycerate mutase-like"/>
    <property type="match status" value="1"/>
</dbReference>
<name>Q01H81_OSTTA</name>
<accession>Q01H81</accession>
<dbReference type="SMART" id="SM00855">
    <property type="entry name" value="PGAM"/>
    <property type="match status" value="1"/>
</dbReference>
<evidence type="ECO:0000256" key="1">
    <source>
        <dbReference type="ARBA" id="ARBA00022741"/>
    </source>
</evidence>
<dbReference type="FunCoup" id="Q01H81">
    <property type="interactions" value="1321"/>
</dbReference>
<dbReference type="EMBL" id="KZ155838">
    <property type="protein sequence ID" value="OUS42966.1"/>
    <property type="molecule type" value="Genomic_DNA"/>
</dbReference>
<feature type="compositionally biased region" description="Basic and acidic residues" evidence="3">
    <location>
        <begin position="23"/>
        <end position="38"/>
    </location>
</feature>
<keyword evidence="1" id="KW-0547">Nucleotide-binding</keyword>
<dbReference type="Proteomes" id="UP000195557">
    <property type="component" value="Unassembled WGS sequence"/>
</dbReference>
<evidence type="ECO:0000256" key="2">
    <source>
        <dbReference type="ARBA" id="ARBA00022840"/>
    </source>
</evidence>